<keyword evidence="2" id="KW-0238">DNA-binding</keyword>
<dbReference type="PRINTS" id="PR00034">
    <property type="entry name" value="HTHCRP"/>
</dbReference>
<dbReference type="GO" id="GO:0003677">
    <property type="term" value="F:DNA binding"/>
    <property type="evidence" value="ECO:0007669"/>
    <property type="project" value="UniProtKB-KW"/>
</dbReference>
<dbReference type="InterPro" id="IPR012318">
    <property type="entry name" value="HTH_CRP"/>
</dbReference>
<dbReference type="InterPro" id="IPR018490">
    <property type="entry name" value="cNMP-bd_dom_sf"/>
</dbReference>
<dbReference type="SMART" id="SM00419">
    <property type="entry name" value="HTH_CRP"/>
    <property type="match status" value="1"/>
</dbReference>
<comment type="caution">
    <text evidence="6">The sequence shown here is derived from an EMBL/GenBank/DDBJ whole genome shotgun (WGS) entry which is preliminary data.</text>
</comment>
<dbReference type="GO" id="GO:0003700">
    <property type="term" value="F:DNA-binding transcription factor activity"/>
    <property type="evidence" value="ECO:0007669"/>
    <property type="project" value="InterPro"/>
</dbReference>
<dbReference type="InterPro" id="IPR000595">
    <property type="entry name" value="cNMP-bd_dom"/>
</dbReference>
<protein>
    <submittedName>
        <fullName evidence="6">Crp/Fnr family transcriptional regulator</fullName>
    </submittedName>
</protein>
<dbReference type="PROSITE" id="PS50042">
    <property type="entry name" value="CNMP_BINDING_3"/>
    <property type="match status" value="1"/>
</dbReference>
<evidence type="ECO:0000313" key="7">
    <source>
        <dbReference type="Proteomes" id="UP000244189"/>
    </source>
</evidence>
<feature type="domain" description="Cyclic nucleotide-binding" evidence="4">
    <location>
        <begin position="17"/>
        <end position="134"/>
    </location>
</feature>
<dbReference type="Pfam" id="PF13545">
    <property type="entry name" value="HTH_Crp_2"/>
    <property type="match status" value="1"/>
</dbReference>
<dbReference type="PROSITE" id="PS51063">
    <property type="entry name" value="HTH_CRP_2"/>
    <property type="match status" value="1"/>
</dbReference>
<reference evidence="6 7" key="1">
    <citation type="submission" date="2018-04" db="EMBL/GenBank/DDBJ databases">
        <title>Genomic Encyclopedia of Type Strains, Phase III (KMG-III): the genomes of soil and plant-associated and newly described type strains.</title>
        <authorList>
            <person name="Whitman W."/>
        </authorList>
    </citation>
    <scope>NUCLEOTIDE SEQUENCE [LARGE SCALE GENOMIC DNA]</scope>
    <source>
        <strain evidence="6 7">MA101b</strain>
    </source>
</reference>
<dbReference type="SUPFAM" id="SSF46785">
    <property type="entry name" value="Winged helix' DNA-binding domain"/>
    <property type="match status" value="1"/>
</dbReference>
<dbReference type="InterPro" id="IPR014710">
    <property type="entry name" value="RmlC-like_jellyroll"/>
</dbReference>
<dbReference type="GO" id="GO:0005829">
    <property type="term" value="C:cytosol"/>
    <property type="evidence" value="ECO:0007669"/>
    <property type="project" value="TreeGrafter"/>
</dbReference>
<evidence type="ECO:0000313" key="6">
    <source>
        <dbReference type="EMBL" id="PTQ58521.1"/>
    </source>
</evidence>
<evidence type="ECO:0000256" key="3">
    <source>
        <dbReference type="ARBA" id="ARBA00023163"/>
    </source>
</evidence>
<evidence type="ECO:0000256" key="1">
    <source>
        <dbReference type="ARBA" id="ARBA00023015"/>
    </source>
</evidence>
<keyword evidence="3" id="KW-0804">Transcription</keyword>
<dbReference type="CDD" id="cd00092">
    <property type="entry name" value="HTH_CRP"/>
    <property type="match status" value="1"/>
</dbReference>
<name>A0A2T5GGQ9_9SPHN</name>
<dbReference type="Gene3D" id="2.60.120.10">
    <property type="entry name" value="Jelly Rolls"/>
    <property type="match status" value="1"/>
</dbReference>
<accession>A0A2T5GGQ9</accession>
<dbReference type="Gene3D" id="1.10.10.10">
    <property type="entry name" value="Winged helix-like DNA-binding domain superfamily/Winged helix DNA-binding domain"/>
    <property type="match status" value="1"/>
</dbReference>
<dbReference type="InterPro" id="IPR036388">
    <property type="entry name" value="WH-like_DNA-bd_sf"/>
</dbReference>
<dbReference type="EMBL" id="QAOG01000008">
    <property type="protein sequence ID" value="PTQ58521.1"/>
    <property type="molecule type" value="Genomic_DNA"/>
</dbReference>
<keyword evidence="7" id="KW-1185">Reference proteome</keyword>
<dbReference type="Proteomes" id="UP000244189">
    <property type="component" value="Unassembled WGS sequence"/>
</dbReference>
<feature type="domain" description="HTH crp-type" evidence="5">
    <location>
        <begin position="148"/>
        <end position="227"/>
    </location>
</feature>
<dbReference type="PROSITE" id="PS00042">
    <property type="entry name" value="HTH_CRP_1"/>
    <property type="match status" value="1"/>
</dbReference>
<organism evidence="6 7">
    <name type="scientific">Sphingomonas aurantiaca</name>
    <dbReference type="NCBI Taxonomy" id="185949"/>
    <lineage>
        <taxon>Bacteria</taxon>
        <taxon>Pseudomonadati</taxon>
        <taxon>Pseudomonadota</taxon>
        <taxon>Alphaproteobacteria</taxon>
        <taxon>Sphingomonadales</taxon>
        <taxon>Sphingomonadaceae</taxon>
        <taxon>Sphingomonas</taxon>
    </lineage>
</organism>
<dbReference type="InterPro" id="IPR018335">
    <property type="entry name" value="Tscrpt_reg_HTH_Crp-type_CS"/>
</dbReference>
<dbReference type="Pfam" id="PF00027">
    <property type="entry name" value="cNMP_binding"/>
    <property type="match status" value="1"/>
</dbReference>
<evidence type="ECO:0000259" key="5">
    <source>
        <dbReference type="PROSITE" id="PS51063"/>
    </source>
</evidence>
<keyword evidence="1" id="KW-0805">Transcription regulation</keyword>
<gene>
    <name evidence="6" type="ORF">C8J26_3823</name>
</gene>
<dbReference type="InterPro" id="IPR036390">
    <property type="entry name" value="WH_DNA-bd_sf"/>
</dbReference>
<dbReference type="SUPFAM" id="SSF51206">
    <property type="entry name" value="cAMP-binding domain-like"/>
    <property type="match status" value="1"/>
</dbReference>
<dbReference type="FunFam" id="1.10.10.10:FF:000028">
    <property type="entry name" value="Fumarate/nitrate reduction transcriptional regulator Fnr"/>
    <property type="match status" value="1"/>
</dbReference>
<dbReference type="RefSeq" id="WP_107959792.1">
    <property type="nucleotide sequence ID" value="NZ_QAOG01000008.1"/>
</dbReference>
<proteinExistence type="predicted"/>
<dbReference type="PANTHER" id="PTHR24567:SF75">
    <property type="entry name" value="FUMARATE AND NITRATE REDUCTION REGULATORY PROTEIN"/>
    <property type="match status" value="1"/>
</dbReference>
<evidence type="ECO:0000259" key="4">
    <source>
        <dbReference type="PROSITE" id="PS50042"/>
    </source>
</evidence>
<dbReference type="InterPro" id="IPR050397">
    <property type="entry name" value="Env_Response_Regulators"/>
</dbReference>
<sequence>MAHIDICTDCAIRDQALCSSLSDSELTTLNTLGRRRTITRGQTLIWAGDESIICANLLSGVLKLVAATPDGREQIVGLLYPADFVGQPYAGQADFTITALTDAELCIFPRDAFERVLEDHARMERLLLQRTLAALGVARTRIASLARQSAQEKIAGFLLDMASRATASGCRATPDAPMTFDLPLTRGQIADVLGLTIETVSRQMTRLKIAGIIALPGGRAVTISDERALQDSAEAA</sequence>
<dbReference type="AlphaFoldDB" id="A0A2T5GGQ9"/>
<dbReference type="PANTHER" id="PTHR24567">
    <property type="entry name" value="CRP FAMILY TRANSCRIPTIONAL REGULATORY PROTEIN"/>
    <property type="match status" value="1"/>
</dbReference>
<dbReference type="CDD" id="cd00038">
    <property type="entry name" value="CAP_ED"/>
    <property type="match status" value="1"/>
</dbReference>
<evidence type="ECO:0000256" key="2">
    <source>
        <dbReference type="ARBA" id="ARBA00023125"/>
    </source>
</evidence>
<dbReference type="SMART" id="SM00100">
    <property type="entry name" value="cNMP"/>
    <property type="match status" value="1"/>
</dbReference>